<evidence type="ECO:0000313" key="2">
    <source>
        <dbReference type="Proteomes" id="UP001224325"/>
    </source>
</evidence>
<reference evidence="1" key="1">
    <citation type="submission" date="2024-04" db="EMBL/GenBank/DDBJ databases">
        <title>Mariniflexile litorale, isolated from the shallow sediments of the Sea of Japan.</title>
        <authorList>
            <person name="Romanenko L."/>
            <person name="Isaeva M."/>
        </authorList>
    </citation>
    <scope>NUCLEOTIDE SEQUENCE [LARGE SCALE GENOMIC DNA]</scope>
    <source>
        <strain evidence="1">KMM 9835</strain>
    </source>
</reference>
<sequence length="445" mass="51448">MLRKNKIVLLLKRYVVLITGVVCAMSCGKNISYSYIGEGWSSNSVNTVKFRKNALTTSGKYQFVAYYDQESYLILGKRTLHSQKWKLLKTPYKGHTKDAHNTISIAVDGDGFLHVSWDHHNTSLKYTKSKQPYSLELEEEMSMTGIQEDKITYPEFYNLPNGNLLFFYRSGQSGRGNLVINTYDLNHKKWTQLQNNLIDGENKRSAYWQACVDAKGVVHISWVWRETWDVETNHDVCYTQSEDGGKTWKKSSGEKYNLPITQASAEYAWRIPQKKNLINQTAMTVDKYGNPYIVTYWNENKIPQYQIVYLEDDSWKKINTGFRKTAFTLGGGGTKKIPISRPDILIDDSKKYTSIHILFRDLERQNKVSMASTILNKTQRWEIKDLSETSVGEWEPNYDTALWNSRKKLHLFTQKVTQIDGEGVASKNASEVRVLQIKNLNQYQN</sequence>
<proteinExistence type="predicted"/>
<dbReference type="Proteomes" id="UP001224325">
    <property type="component" value="Chromosome"/>
</dbReference>
<dbReference type="SUPFAM" id="SSF50939">
    <property type="entry name" value="Sialidases"/>
    <property type="match status" value="1"/>
</dbReference>
<evidence type="ECO:0000313" key="1">
    <source>
        <dbReference type="EMBL" id="XBL14872.1"/>
    </source>
</evidence>
<accession>A0AAU7EIN3</accession>
<dbReference type="KEGG" id="mlil:QLS71_002365"/>
<dbReference type="RefSeq" id="WP_308991133.1">
    <property type="nucleotide sequence ID" value="NZ_CP155618.1"/>
</dbReference>
<gene>
    <name evidence="1" type="ORF">QLS71_002365</name>
</gene>
<dbReference type="EMBL" id="CP155618">
    <property type="protein sequence ID" value="XBL14872.1"/>
    <property type="molecule type" value="Genomic_DNA"/>
</dbReference>
<name>A0AAU7EIN3_9FLAO</name>
<dbReference type="InterPro" id="IPR036278">
    <property type="entry name" value="Sialidase_sf"/>
</dbReference>
<keyword evidence="2" id="KW-1185">Reference proteome</keyword>
<dbReference type="Pfam" id="PF15892">
    <property type="entry name" value="BNR_4"/>
    <property type="match status" value="1"/>
</dbReference>
<dbReference type="AlphaFoldDB" id="A0AAU7EIN3"/>
<protein>
    <submittedName>
        <fullName evidence="1">BNR repeat-containing protein</fullName>
    </submittedName>
</protein>
<organism evidence="1 2">
    <name type="scientific">Mariniflexile litorale</name>
    <dbReference type="NCBI Taxonomy" id="3045158"/>
    <lineage>
        <taxon>Bacteria</taxon>
        <taxon>Pseudomonadati</taxon>
        <taxon>Bacteroidota</taxon>
        <taxon>Flavobacteriia</taxon>
        <taxon>Flavobacteriales</taxon>
        <taxon>Flavobacteriaceae</taxon>
        <taxon>Mariniflexile</taxon>
    </lineage>
</organism>